<dbReference type="InterPro" id="IPR038277">
    <property type="entry name" value="UreF_sf"/>
</dbReference>
<protein>
    <recommendedName>
        <fullName evidence="6">Urease accessory protein UreF</fullName>
    </recommendedName>
</protein>
<dbReference type="EMBL" id="KZ819637">
    <property type="protein sequence ID" value="PWN88999.1"/>
    <property type="molecule type" value="Genomic_DNA"/>
</dbReference>
<organism evidence="4 5">
    <name type="scientific">Acaromyces ingoldii</name>
    <dbReference type="NCBI Taxonomy" id="215250"/>
    <lineage>
        <taxon>Eukaryota</taxon>
        <taxon>Fungi</taxon>
        <taxon>Dikarya</taxon>
        <taxon>Basidiomycota</taxon>
        <taxon>Ustilaginomycotina</taxon>
        <taxon>Exobasidiomycetes</taxon>
        <taxon>Exobasidiales</taxon>
        <taxon>Cryptobasidiaceae</taxon>
        <taxon>Acaromyces</taxon>
    </lineage>
</organism>
<dbReference type="PANTHER" id="PTHR33620">
    <property type="entry name" value="UREASE ACCESSORY PROTEIN F"/>
    <property type="match status" value="1"/>
</dbReference>
<dbReference type="STRING" id="215250.A0A316YIH2"/>
<dbReference type="Gene3D" id="1.10.4190.10">
    <property type="entry name" value="Urease accessory protein UreF"/>
    <property type="match status" value="1"/>
</dbReference>
<keyword evidence="2" id="KW-0143">Chaperone</keyword>
<dbReference type="GeneID" id="37043891"/>
<evidence type="ECO:0000256" key="1">
    <source>
        <dbReference type="ARBA" id="ARBA00022988"/>
    </source>
</evidence>
<accession>A0A316YIH2</accession>
<reference evidence="4 5" key="1">
    <citation type="journal article" date="2018" name="Mol. Biol. Evol.">
        <title>Broad Genomic Sampling Reveals a Smut Pathogenic Ancestry of the Fungal Clade Ustilaginomycotina.</title>
        <authorList>
            <person name="Kijpornyongpan T."/>
            <person name="Mondo S.J."/>
            <person name="Barry K."/>
            <person name="Sandor L."/>
            <person name="Lee J."/>
            <person name="Lipzen A."/>
            <person name="Pangilinan J."/>
            <person name="LaButti K."/>
            <person name="Hainaut M."/>
            <person name="Henrissat B."/>
            <person name="Grigoriev I.V."/>
            <person name="Spatafora J.W."/>
            <person name="Aime M.C."/>
        </authorList>
    </citation>
    <scope>NUCLEOTIDE SEQUENCE [LARGE SCALE GENOMIC DNA]</scope>
    <source>
        <strain evidence="4 5">MCA 4198</strain>
    </source>
</reference>
<evidence type="ECO:0000313" key="4">
    <source>
        <dbReference type="EMBL" id="PWN88999.1"/>
    </source>
</evidence>
<dbReference type="PANTHER" id="PTHR33620:SF1">
    <property type="entry name" value="UREASE ACCESSORY PROTEIN F"/>
    <property type="match status" value="1"/>
</dbReference>
<evidence type="ECO:0000313" key="5">
    <source>
        <dbReference type="Proteomes" id="UP000245768"/>
    </source>
</evidence>
<evidence type="ECO:0000256" key="3">
    <source>
        <dbReference type="ARBA" id="ARBA00046339"/>
    </source>
</evidence>
<sequence length="313" mass="34146">MEWQNDDDGAKKQDSLQDYLILILTDSNLPTGGFVASSGLESYYVHGLLSGTGLQGCLDFIERSLQTYARSSLPFLRGAHAAVSAYCHEERSLDTASATTTSVMQRLAELDAGYHTITLNHVARRASMAQGTALLTLYTKSFAWELAKLDKGSSRDESKASQIVKAFKNEVRIGSSPGHLAVCWGAFAAALNIEQERATQVHLFLQARAIVSSAVRLNIVGPYLAHSILAFHVKSLIEAAAHSAASPLQLAATPAQVVAADDNVFDDDEDQGWAWDWDDEAFWKQESGPKTTWPLGELIQGRHDALHSRLFNS</sequence>
<dbReference type="InterPro" id="IPR002639">
    <property type="entry name" value="UreF"/>
</dbReference>
<dbReference type="Proteomes" id="UP000245768">
    <property type="component" value="Unassembled WGS sequence"/>
</dbReference>
<proteinExistence type="inferred from homology"/>
<comment type="similarity">
    <text evidence="3">Belongs to the UreF family.</text>
</comment>
<name>A0A316YIH2_9BASI</name>
<evidence type="ECO:0000256" key="2">
    <source>
        <dbReference type="ARBA" id="ARBA00023186"/>
    </source>
</evidence>
<keyword evidence="1" id="KW-0996">Nickel insertion</keyword>
<dbReference type="InParanoid" id="A0A316YIH2"/>
<dbReference type="FunCoup" id="A0A316YIH2">
    <property type="interactions" value="11"/>
</dbReference>
<dbReference type="Pfam" id="PF01730">
    <property type="entry name" value="UreF"/>
    <property type="match status" value="1"/>
</dbReference>
<evidence type="ECO:0008006" key="6">
    <source>
        <dbReference type="Google" id="ProtNLM"/>
    </source>
</evidence>
<dbReference type="RefSeq" id="XP_025376197.1">
    <property type="nucleotide sequence ID" value="XM_025521975.1"/>
</dbReference>
<dbReference type="AlphaFoldDB" id="A0A316YIH2"/>
<gene>
    <name evidence="4" type="ORF">FA10DRAFT_267607</name>
</gene>
<dbReference type="GO" id="GO:0016151">
    <property type="term" value="F:nickel cation binding"/>
    <property type="evidence" value="ECO:0007669"/>
    <property type="project" value="InterPro"/>
</dbReference>
<keyword evidence="5" id="KW-1185">Reference proteome</keyword>
<dbReference type="OrthoDB" id="2550922at2759"/>